<evidence type="ECO:0000313" key="4">
    <source>
        <dbReference type="EMBL" id="GFH52637.1"/>
    </source>
</evidence>
<feature type="chain" id="PRO_5042286168" description="ShKT domain-containing protein" evidence="2">
    <location>
        <begin position="16"/>
        <end position="539"/>
    </location>
</feature>
<dbReference type="PROSITE" id="PS51670">
    <property type="entry name" value="SHKT"/>
    <property type="match status" value="1"/>
</dbReference>
<dbReference type="Pfam" id="PF09471">
    <property type="entry name" value="Peptidase_M64"/>
    <property type="match status" value="1"/>
</dbReference>
<dbReference type="GO" id="GO:0008237">
    <property type="term" value="F:metallopeptidase activity"/>
    <property type="evidence" value="ECO:0007669"/>
    <property type="project" value="InterPro"/>
</dbReference>
<keyword evidence="1" id="KW-0472">Membrane</keyword>
<evidence type="ECO:0000259" key="3">
    <source>
        <dbReference type="PROSITE" id="PS51670"/>
    </source>
</evidence>
<reference evidence="4 5" key="1">
    <citation type="journal article" date="2021" name="Sci. Rep.">
        <title>The genome of the diatom Chaetoceros tenuissimus carries an ancient integrated fragment of an extant virus.</title>
        <authorList>
            <person name="Hongo Y."/>
            <person name="Kimura K."/>
            <person name="Takaki Y."/>
            <person name="Yoshida Y."/>
            <person name="Baba S."/>
            <person name="Kobayashi G."/>
            <person name="Nagasaki K."/>
            <person name="Hano T."/>
            <person name="Tomaru Y."/>
        </authorList>
    </citation>
    <scope>NUCLEOTIDE SEQUENCE [LARGE SCALE GENOMIC DNA]</scope>
    <source>
        <strain evidence="4 5">NIES-3715</strain>
    </source>
</reference>
<proteinExistence type="predicted"/>
<dbReference type="InterPro" id="IPR024079">
    <property type="entry name" value="MetalloPept_cat_dom_sf"/>
</dbReference>
<name>A0AAD3H6P8_9STRA</name>
<dbReference type="Proteomes" id="UP001054902">
    <property type="component" value="Unassembled WGS sequence"/>
</dbReference>
<protein>
    <recommendedName>
        <fullName evidence="3">ShKT domain-containing protein</fullName>
    </recommendedName>
</protein>
<keyword evidence="1" id="KW-1133">Transmembrane helix</keyword>
<accession>A0AAD3H6P8</accession>
<keyword evidence="2" id="KW-0732">Signal</keyword>
<evidence type="ECO:0000256" key="2">
    <source>
        <dbReference type="SAM" id="SignalP"/>
    </source>
</evidence>
<dbReference type="InterPro" id="IPR003582">
    <property type="entry name" value="ShKT_dom"/>
</dbReference>
<sequence>MRVLLLLLLATHAIACKDSNTYRFNNNPDKNCKWVAQKPSRCQKVDSNNESISKYCQETCDICSKQKKKIGQYCSADSDCESWTCRENTCYASDSCKPIKQLAGQEFDENMIVLVFVGSGFTDLMEWKMAVTKTFYAFDEFEMFEYANSRYVALYVDELEEESYCNFQCQGVPTLLCCQLKQMRALTNKCIPPGANVNTIVIENSEEYGGGGYFEANMATTSMHKLGPQVAVHELMHSLFELADEYTSSHFGSSYANCDIGCSKWSDLDKHLGGGLCSTKGCRNGEFNVPGVTFMQYLDQPVGEVNTRYTCCTYIALTGGYPSYCSRYEFGKGLLNYCKNDYQGYGKNIYEIDNPYREESEEIDGGKFVLVPFATTIYVNMTDGSFDYEEGLYSEGPRLVKKRSYYGDFPNLHMAIEAGVKEVTKLVLEFDSDEKQILYYESKEKIDMPPNTGSERQSIDFVEKDLDELEVVIDSSNGIIIGVEIEQKKITWFTILVTYVGVWMSKKLTIIGASIGGVIILGAVMLKILSKRKKNKNCS</sequence>
<organism evidence="4 5">
    <name type="scientific">Chaetoceros tenuissimus</name>
    <dbReference type="NCBI Taxonomy" id="426638"/>
    <lineage>
        <taxon>Eukaryota</taxon>
        <taxon>Sar</taxon>
        <taxon>Stramenopiles</taxon>
        <taxon>Ochrophyta</taxon>
        <taxon>Bacillariophyta</taxon>
        <taxon>Coscinodiscophyceae</taxon>
        <taxon>Chaetocerotophycidae</taxon>
        <taxon>Chaetocerotales</taxon>
        <taxon>Chaetocerotaceae</taxon>
        <taxon>Chaetoceros</taxon>
    </lineage>
</organism>
<dbReference type="EMBL" id="BLLK01000045">
    <property type="protein sequence ID" value="GFH52637.1"/>
    <property type="molecule type" value="Genomic_DNA"/>
</dbReference>
<feature type="domain" description="ShKT" evidence="3">
    <location>
        <begin position="16"/>
        <end position="63"/>
    </location>
</feature>
<feature type="signal peptide" evidence="2">
    <location>
        <begin position="1"/>
        <end position="15"/>
    </location>
</feature>
<evidence type="ECO:0000313" key="5">
    <source>
        <dbReference type="Proteomes" id="UP001054902"/>
    </source>
</evidence>
<keyword evidence="1" id="KW-0812">Transmembrane</keyword>
<dbReference type="Gene3D" id="3.40.390.10">
    <property type="entry name" value="Collagenase (Catalytic Domain)"/>
    <property type="match status" value="1"/>
</dbReference>
<dbReference type="InterPro" id="IPR019026">
    <property type="entry name" value="Peptidase_M64_IgA"/>
</dbReference>
<keyword evidence="5" id="KW-1185">Reference proteome</keyword>
<comment type="caution">
    <text evidence="4">The sequence shown here is derived from an EMBL/GenBank/DDBJ whole genome shotgun (WGS) entry which is preliminary data.</text>
</comment>
<evidence type="ECO:0000256" key="1">
    <source>
        <dbReference type="SAM" id="Phobius"/>
    </source>
</evidence>
<dbReference type="AlphaFoldDB" id="A0AAD3H6P8"/>
<gene>
    <name evidence="4" type="ORF">CTEN210_09113</name>
</gene>
<feature type="transmembrane region" description="Helical" evidence="1">
    <location>
        <begin position="508"/>
        <end position="529"/>
    </location>
</feature>